<organism evidence="2 3">
    <name type="scientific">Chelydra serpentina</name>
    <name type="common">Snapping turtle</name>
    <name type="synonym">Testudo serpentina</name>
    <dbReference type="NCBI Taxonomy" id="8475"/>
    <lineage>
        <taxon>Eukaryota</taxon>
        <taxon>Metazoa</taxon>
        <taxon>Chordata</taxon>
        <taxon>Craniata</taxon>
        <taxon>Vertebrata</taxon>
        <taxon>Euteleostomi</taxon>
        <taxon>Archelosauria</taxon>
        <taxon>Testudinata</taxon>
        <taxon>Testudines</taxon>
        <taxon>Cryptodira</taxon>
        <taxon>Durocryptodira</taxon>
        <taxon>Americhelydia</taxon>
        <taxon>Chelydroidea</taxon>
        <taxon>Chelydridae</taxon>
        <taxon>Chelydra</taxon>
    </lineage>
</organism>
<evidence type="ECO:0000313" key="2">
    <source>
        <dbReference type="EMBL" id="KAG6930015.1"/>
    </source>
</evidence>
<feature type="domain" description="F-box/LRR-repeat protein 15-like leucin rich repeat" evidence="1">
    <location>
        <begin position="130"/>
        <end position="232"/>
    </location>
</feature>
<dbReference type="InterPro" id="IPR057207">
    <property type="entry name" value="FBXL15_LRR"/>
</dbReference>
<accession>A0A8T1SN31</accession>
<gene>
    <name evidence="2" type="ORF">G0U57_004454</name>
</gene>
<dbReference type="OrthoDB" id="16120at2759"/>
<comment type="caution">
    <text evidence="2">The sequence shown here is derived from an EMBL/GenBank/DDBJ whole genome shotgun (WGS) entry which is preliminary data.</text>
</comment>
<dbReference type="InterPro" id="IPR032675">
    <property type="entry name" value="LRR_dom_sf"/>
</dbReference>
<sequence>MCPFTEQEVRSGNFLPSLGKVGPARPAIGTGSRGAQLLVRAQAGWSCCCSQMPKKKAVAPLSTLCLGNVARHMQSVWVKDYSENYLDEYQFRYVMGPFNELAGCLVQDLLQLLGESRRLTRAALHLLLVPHLTALSLRCCPGLVSNAITQLITVRCQNLSSLDLNGCSRVPTAALVDLLEGLPRLTKLGLAETQANTQVLAAVGSGCRRLRELDLSHCRKVAPDSLLHLAYDQTESALCCPALRVLLAQGIEPKAHSQDLVRALAFVLLALPSLEFLANSHVREALCLLHTQQFSGTQGSPGFPSLEELARRRQGARLTLPLRRVEEVEEPFLATFCAVCPEVAEAAVSLSDGPGASWGSLAWSRLTQLTVHCTGHQGRGLAEMLPVAQGLGAQLRSLSLHGFCYDDAFSFCALLNCCPKLTAFSSHLSPPAGPVRPADGEPAAEPPDWELDLLRHPFPKLRHFSLGLASSCEALPWQHAAVLGASLASLLSHSPRLETLALLSLPFSLDGVFQKVLAAPGAALRSLRELSLAESQVSSPTLHCLLALDNELRSLDLAGCPAIHRRDYDQLLRTVSKDRLELDIAWQ</sequence>
<keyword evidence="3" id="KW-1185">Reference proteome</keyword>
<dbReference type="PANTHER" id="PTHR13318:SF190">
    <property type="entry name" value="PARTNER OF PAIRED, ISOFORM B"/>
    <property type="match status" value="1"/>
</dbReference>
<dbReference type="Pfam" id="PF25372">
    <property type="entry name" value="DUF7885"/>
    <property type="match status" value="1"/>
</dbReference>
<dbReference type="EMBL" id="JAHGAV010000159">
    <property type="protein sequence ID" value="KAG6930015.1"/>
    <property type="molecule type" value="Genomic_DNA"/>
</dbReference>
<evidence type="ECO:0000313" key="3">
    <source>
        <dbReference type="Proteomes" id="UP000765507"/>
    </source>
</evidence>
<dbReference type="PANTHER" id="PTHR13318">
    <property type="entry name" value="PARTNER OF PAIRED, ISOFORM B-RELATED"/>
    <property type="match status" value="1"/>
</dbReference>
<dbReference type="InterPro" id="IPR006553">
    <property type="entry name" value="Leu-rich_rpt_Cys-con_subtyp"/>
</dbReference>
<reference evidence="2 3" key="1">
    <citation type="journal article" date="2020" name="G3 (Bethesda)">
        <title>Draft Genome of the Common Snapping Turtle, Chelydra serpentina, a Model for Phenotypic Plasticity in Reptiles.</title>
        <authorList>
            <person name="Das D."/>
            <person name="Singh S.K."/>
            <person name="Bierstedt J."/>
            <person name="Erickson A."/>
            <person name="Galli G.L.J."/>
            <person name="Crossley D.A. 2nd"/>
            <person name="Rhen T."/>
        </authorList>
    </citation>
    <scope>NUCLEOTIDE SEQUENCE [LARGE SCALE GENOMIC DNA]</scope>
    <source>
        <strain evidence="2">KW</strain>
    </source>
</reference>
<name>A0A8T1SN31_CHESE</name>
<protein>
    <recommendedName>
        <fullName evidence="1">F-box/LRR-repeat protein 15-like leucin rich repeat domain-containing protein</fullName>
    </recommendedName>
</protein>
<evidence type="ECO:0000259" key="1">
    <source>
        <dbReference type="Pfam" id="PF25372"/>
    </source>
</evidence>
<dbReference type="GO" id="GO:0031146">
    <property type="term" value="P:SCF-dependent proteasomal ubiquitin-dependent protein catabolic process"/>
    <property type="evidence" value="ECO:0007669"/>
    <property type="project" value="TreeGrafter"/>
</dbReference>
<dbReference type="Gene3D" id="3.80.10.10">
    <property type="entry name" value="Ribonuclease Inhibitor"/>
    <property type="match status" value="1"/>
</dbReference>
<dbReference type="GO" id="GO:0019005">
    <property type="term" value="C:SCF ubiquitin ligase complex"/>
    <property type="evidence" value="ECO:0007669"/>
    <property type="project" value="TreeGrafter"/>
</dbReference>
<proteinExistence type="predicted"/>
<dbReference type="SMART" id="SM00367">
    <property type="entry name" value="LRR_CC"/>
    <property type="match status" value="3"/>
</dbReference>
<dbReference type="AlphaFoldDB" id="A0A8T1SN31"/>
<dbReference type="Proteomes" id="UP000765507">
    <property type="component" value="Unassembled WGS sequence"/>
</dbReference>
<dbReference type="SUPFAM" id="SSF52047">
    <property type="entry name" value="RNI-like"/>
    <property type="match status" value="2"/>
</dbReference>